<dbReference type="RefSeq" id="WP_343893301.1">
    <property type="nucleotide sequence ID" value="NZ_BAAAFZ010000005.1"/>
</dbReference>
<evidence type="ECO:0000313" key="2">
    <source>
        <dbReference type="EMBL" id="GAA0567894.1"/>
    </source>
</evidence>
<dbReference type="Pfam" id="PF05016">
    <property type="entry name" value="ParE_toxin"/>
    <property type="match status" value="1"/>
</dbReference>
<evidence type="ECO:0000313" key="3">
    <source>
        <dbReference type="Proteomes" id="UP001501588"/>
    </source>
</evidence>
<dbReference type="InterPro" id="IPR007712">
    <property type="entry name" value="RelE/ParE_toxin"/>
</dbReference>
<keyword evidence="3" id="KW-1185">Reference proteome</keyword>
<evidence type="ECO:0008006" key="4">
    <source>
        <dbReference type="Google" id="ProtNLM"/>
    </source>
</evidence>
<dbReference type="Proteomes" id="UP001501588">
    <property type="component" value="Unassembled WGS sequence"/>
</dbReference>
<comment type="caution">
    <text evidence="2">The sequence shown here is derived from an EMBL/GenBank/DDBJ whole genome shotgun (WGS) entry which is preliminary data.</text>
</comment>
<name>A0ABN1EJF7_9PROT</name>
<protein>
    <recommendedName>
        <fullName evidence="4">Type II toxin-antitoxin system RelE/ParE family toxin</fullName>
    </recommendedName>
</protein>
<evidence type="ECO:0000256" key="1">
    <source>
        <dbReference type="ARBA" id="ARBA00022649"/>
    </source>
</evidence>
<dbReference type="InterPro" id="IPR035093">
    <property type="entry name" value="RelE/ParE_toxin_dom_sf"/>
</dbReference>
<dbReference type="EMBL" id="BAAAFZ010000005">
    <property type="protein sequence ID" value="GAA0567894.1"/>
    <property type="molecule type" value="Genomic_DNA"/>
</dbReference>
<reference evidence="2 3" key="1">
    <citation type="journal article" date="2019" name="Int. J. Syst. Evol. Microbiol.">
        <title>The Global Catalogue of Microorganisms (GCM) 10K type strain sequencing project: providing services to taxonomists for standard genome sequencing and annotation.</title>
        <authorList>
            <consortium name="The Broad Institute Genomics Platform"/>
            <consortium name="The Broad Institute Genome Sequencing Center for Infectious Disease"/>
            <person name="Wu L."/>
            <person name="Ma J."/>
        </authorList>
    </citation>
    <scope>NUCLEOTIDE SEQUENCE [LARGE SCALE GENOMIC DNA]</scope>
    <source>
        <strain evidence="2 3">JCM 9933</strain>
    </source>
</reference>
<gene>
    <name evidence="2" type="ORF">GCM10009416_02410</name>
</gene>
<keyword evidence="1" id="KW-1277">Toxin-antitoxin system</keyword>
<proteinExistence type="predicted"/>
<organism evidence="2 3">
    <name type="scientific">Craurococcus roseus</name>
    <dbReference type="NCBI Taxonomy" id="77585"/>
    <lineage>
        <taxon>Bacteria</taxon>
        <taxon>Pseudomonadati</taxon>
        <taxon>Pseudomonadota</taxon>
        <taxon>Alphaproteobacteria</taxon>
        <taxon>Acetobacterales</taxon>
        <taxon>Acetobacteraceae</taxon>
        <taxon>Craurococcus</taxon>
    </lineage>
</organism>
<sequence>MGYRLTRRAEDQADQILLEGAGEWGIDAAARYNRLMLAVWAALGADPGLRGSRPVPRVRGVRAYPLRLGRRLVAPPGERVGKPRHVVVYRLAEDGEVEILGMAHDRMLLSREARRLMK</sequence>
<dbReference type="Gene3D" id="3.30.2310.20">
    <property type="entry name" value="RelE-like"/>
    <property type="match status" value="1"/>
</dbReference>
<accession>A0ABN1EJF7</accession>